<dbReference type="Gene3D" id="2.70.98.10">
    <property type="match status" value="1"/>
</dbReference>
<dbReference type="Proteomes" id="UP000198948">
    <property type="component" value="Unassembled WGS sequence"/>
</dbReference>
<dbReference type="Pfam" id="PF01263">
    <property type="entry name" value="Aldose_epim"/>
    <property type="match status" value="1"/>
</dbReference>
<protein>
    <submittedName>
        <fullName evidence="1">Galactose mutarotase</fullName>
    </submittedName>
</protein>
<dbReference type="PANTHER" id="PTHR11122:SF13">
    <property type="entry name" value="GLUCOSE-6-PHOSPHATE 1-EPIMERASE"/>
    <property type="match status" value="1"/>
</dbReference>
<evidence type="ECO:0000313" key="2">
    <source>
        <dbReference type="Proteomes" id="UP000198948"/>
    </source>
</evidence>
<keyword evidence="2" id="KW-1185">Reference proteome</keyword>
<dbReference type="InterPro" id="IPR008183">
    <property type="entry name" value="Aldose_1/G6P_1-epimerase"/>
</dbReference>
<dbReference type="EMBL" id="FOHA01000005">
    <property type="protein sequence ID" value="SER77425.1"/>
    <property type="molecule type" value="Genomic_DNA"/>
</dbReference>
<sequence>MAFGVKKNELKRYKENVTNNELAVLTHYWSDDRFPDSNTVTKVAANDLKTLKVWGKKLQLYDFMIDPESTKIPHFDLFGSIQVRVLKELQRWNMLDRFHLMTEHELEEEVMPIVLKNEQLTVEVNPQGAELTSIKDNHSEIEYLWSADQAFWGRHAPVLFPIVGKLKDDQYQLNGQTYQMTQHGFARDGFYDVVSQTDKAVSLRLESSADTRKQYPFDFTLTITYTLEDRTVRTSYHVENGSQEVLPFSIGAHPGFNVPLVENTTFDDYYLSFSPRKTRTMIPLVGPHIDLNGRTLGQTNTEISLNRALFKNDALIYETNGENTFSIKSDKTEHGIDVTFKDFPYTGIWSPYQTEAPFVCIEPWFGIADSVDSTGQFLDKLGLRKLDPKHEFETYFDITVY</sequence>
<dbReference type="InterPro" id="IPR014718">
    <property type="entry name" value="GH-type_carb-bd"/>
</dbReference>
<dbReference type="PANTHER" id="PTHR11122">
    <property type="entry name" value="APOSPORY-ASSOCIATED PROTEIN C-RELATED"/>
    <property type="match status" value="1"/>
</dbReference>
<dbReference type="GO" id="GO:0005975">
    <property type="term" value="P:carbohydrate metabolic process"/>
    <property type="evidence" value="ECO:0007669"/>
    <property type="project" value="InterPro"/>
</dbReference>
<evidence type="ECO:0000313" key="1">
    <source>
        <dbReference type="EMBL" id="SER77425.1"/>
    </source>
</evidence>
<dbReference type="InterPro" id="IPR037481">
    <property type="entry name" value="LacX"/>
</dbReference>
<dbReference type="SUPFAM" id="SSF74650">
    <property type="entry name" value="Galactose mutarotase-like"/>
    <property type="match status" value="1"/>
</dbReference>
<proteinExistence type="predicted"/>
<organism evidence="1 2">
    <name type="scientific">Isobaculum melis</name>
    <dbReference type="NCBI Taxonomy" id="142588"/>
    <lineage>
        <taxon>Bacteria</taxon>
        <taxon>Bacillati</taxon>
        <taxon>Bacillota</taxon>
        <taxon>Bacilli</taxon>
        <taxon>Lactobacillales</taxon>
        <taxon>Carnobacteriaceae</taxon>
        <taxon>Isobaculum</taxon>
    </lineage>
</organism>
<dbReference type="STRING" id="142588.SAMN04488559_105166"/>
<gene>
    <name evidence="1" type="ORF">SAMN04488559_105166</name>
</gene>
<dbReference type="GO" id="GO:0016853">
    <property type="term" value="F:isomerase activity"/>
    <property type="evidence" value="ECO:0007669"/>
    <property type="project" value="InterPro"/>
</dbReference>
<reference evidence="1 2" key="1">
    <citation type="submission" date="2016-10" db="EMBL/GenBank/DDBJ databases">
        <authorList>
            <person name="de Groot N.N."/>
        </authorList>
    </citation>
    <scope>NUCLEOTIDE SEQUENCE [LARGE SCALE GENOMIC DNA]</scope>
    <source>
        <strain evidence="1 2">DSM 13760</strain>
    </source>
</reference>
<dbReference type="AlphaFoldDB" id="A0A1H9RYF2"/>
<name>A0A1H9RYF2_9LACT</name>
<dbReference type="InterPro" id="IPR011013">
    <property type="entry name" value="Gal_mutarotase_sf_dom"/>
</dbReference>
<dbReference type="GO" id="GO:0030246">
    <property type="term" value="F:carbohydrate binding"/>
    <property type="evidence" value="ECO:0007669"/>
    <property type="project" value="InterPro"/>
</dbReference>
<dbReference type="CDD" id="cd09024">
    <property type="entry name" value="Aldose_epim_lacX"/>
    <property type="match status" value="1"/>
</dbReference>
<accession>A0A1H9RYF2</accession>